<gene>
    <name evidence="9" type="ORF">MTP09_06980</name>
</gene>
<keyword evidence="6" id="KW-0067">ATP-binding</keyword>
<protein>
    <submittedName>
        <fullName evidence="9">Nucleotidyltransferase domain-containing protein</fullName>
    </submittedName>
</protein>
<evidence type="ECO:0000256" key="7">
    <source>
        <dbReference type="ARBA" id="ARBA00022842"/>
    </source>
</evidence>
<organism evidence="9 10">
    <name type="scientific">Chryseobacterium suipulveris</name>
    <dbReference type="NCBI Taxonomy" id="2929800"/>
    <lineage>
        <taxon>Bacteria</taxon>
        <taxon>Pseudomonadati</taxon>
        <taxon>Bacteroidota</taxon>
        <taxon>Flavobacteriia</taxon>
        <taxon>Flavobacteriales</taxon>
        <taxon>Weeksellaceae</taxon>
        <taxon>Chryseobacterium group</taxon>
        <taxon>Chryseobacterium</taxon>
    </lineage>
</organism>
<reference evidence="9 10" key="1">
    <citation type="submission" date="2022-03" db="EMBL/GenBank/DDBJ databases">
        <title>Chryseobacterium sp. isolated from particulate matters in swine house.</title>
        <authorList>
            <person name="Won M."/>
            <person name="Kim S.-J."/>
            <person name="Kwon S.-W."/>
        </authorList>
    </citation>
    <scope>NUCLEOTIDE SEQUENCE [LARGE SCALE GENOMIC DNA]</scope>
    <source>
        <strain evidence="9 10">SC2-2</strain>
    </source>
</reference>
<feature type="domain" description="Polymerase beta nucleotidyltransferase" evidence="8">
    <location>
        <begin position="9"/>
        <end position="97"/>
    </location>
</feature>
<comment type="cofactor">
    <cofactor evidence="1">
        <name>Mg(2+)</name>
        <dbReference type="ChEBI" id="CHEBI:18420"/>
    </cofactor>
</comment>
<evidence type="ECO:0000256" key="3">
    <source>
        <dbReference type="ARBA" id="ARBA00022695"/>
    </source>
</evidence>
<dbReference type="InterPro" id="IPR052038">
    <property type="entry name" value="Type-VII_TA_antitoxin"/>
</dbReference>
<dbReference type="Pfam" id="PF18765">
    <property type="entry name" value="Polbeta"/>
    <property type="match status" value="1"/>
</dbReference>
<keyword evidence="4" id="KW-0479">Metal-binding</keyword>
<evidence type="ECO:0000256" key="6">
    <source>
        <dbReference type="ARBA" id="ARBA00022840"/>
    </source>
</evidence>
<keyword evidence="3" id="KW-0548">Nucleotidyltransferase</keyword>
<dbReference type="SUPFAM" id="SSF81301">
    <property type="entry name" value="Nucleotidyltransferase"/>
    <property type="match status" value="1"/>
</dbReference>
<evidence type="ECO:0000313" key="10">
    <source>
        <dbReference type="Proteomes" id="UP000831460"/>
    </source>
</evidence>
<accession>A0ABY4BT49</accession>
<dbReference type="Proteomes" id="UP000831460">
    <property type="component" value="Chromosome"/>
</dbReference>
<dbReference type="InterPro" id="IPR043519">
    <property type="entry name" value="NT_sf"/>
</dbReference>
<dbReference type="CDD" id="cd05403">
    <property type="entry name" value="NT_KNTase_like"/>
    <property type="match status" value="1"/>
</dbReference>
<evidence type="ECO:0000259" key="8">
    <source>
        <dbReference type="Pfam" id="PF18765"/>
    </source>
</evidence>
<keyword evidence="10" id="KW-1185">Reference proteome</keyword>
<keyword evidence="7" id="KW-0460">Magnesium</keyword>
<evidence type="ECO:0000313" key="9">
    <source>
        <dbReference type="EMBL" id="UOE42372.1"/>
    </source>
</evidence>
<dbReference type="PANTHER" id="PTHR33571">
    <property type="entry name" value="SSL8005 PROTEIN"/>
    <property type="match status" value="1"/>
</dbReference>
<dbReference type="RefSeq" id="WP_243551473.1">
    <property type="nucleotide sequence ID" value="NZ_CP094532.1"/>
</dbReference>
<evidence type="ECO:0000256" key="5">
    <source>
        <dbReference type="ARBA" id="ARBA00022741"/>
    </source>
</evidence>
<evidence type="ECO:0000256" key="2">
    <source>
        <dbReference type="ARBA" id="ARBA00022679"/>
    </source>
</evidence>
<keyword evidence="2" id="KW-0808">Transferase</keyword>
<sequence>MRSHLNIAEIVKLCEVHKVAQLYVFGSVLTEKFNEESDIDFLVNFKEVKISDYANNFFNLKFSLEDLLQRKVDLVEQKALKNPYFIESVNTPKELIYG</sequence>
<evidence type="ECO:0000256" key="1">
    <source>
        <dbReference type="ARBA" id="ARBA00001946"/>
    </source>
</evidence>
<name>A0ABY4BT49_9FLAO</name>
<dbReference type="InterPro" id="IPR041633">
    <property type="entry name" value="Polbeta"/>
</dbReference>
<dbReference type="EMBL" id="CP094532">
    <property type="protein sequence ID" value="UOE42372.1"/>
    <property type="molecule type" value="Genomic_DNA"/>
</dbReference>
<evidence type="ECO:0000256" key="4">
    <source>
        <dbReference type="ARBA" id="ARBA00022723"/>
    </source>
</evidence>
<proteinExistence type="predicted"/>
<dbReference type="PANTHER" id="PTHR33571:SF12">
    <property type="entry name" value="BSL3053 PROTEIN"/>
    <property type="match status" value="1"/>
</dbReference>
<dbReference type="Gene3D" id="3.30.460.10">
    <property type="entry name" value="Beta Polymerase, domain 2"/>
    <property type="match status" value="1"/>
</dbReference>
<keyword evidence="5" id="KW-0547">Nucleotide-binding</keyword>